<dbReference type="AlphaFoldDB" id="A0A9K3PKJ1"/>
<gene>
    <name evidence="2" type="ORF">IV203_009923</name>
</gene>
<reference evidence="2" key="1">
    <citation type="journal article" date="2021" name="Sci. Rep.">
        <title>Diploid genomic architecture of Nitzschia inconspicua, an elite biomass production diatom.</title>
        <authorList>
            <person name="Oliver A."/>
            <person name="Podell S."/>
            <person name="Pinowska A."/>
            <person name="Traller J.C."/>
            <person name="Smith S.R."/>
            <person name="McClure R."/>
            <person name="Beliaev A."/>
            <person name="Bohutskyi P."/>
            <person name="Hill E.A."/>
            <person name="Rabines A."/>
            <person name="Zheng H."/>
            <person name="Allen L.Z."/>
            <person name="Kuo A."/>
            <person name="Grigoriev I.V."/>
            <person name="Allen A.E."/>
            <person name="Hazlebeck D."/>
            <person name="Allen E.E."/>
        </authorList>
    </citation>
    <scope>NUCLEOTIDE SEQUENCE</scope>
    <source>
        <strain evidence="2">Hildebrandi</strain>
    </source>
</reference>
<sequence>MMSSRQVSNNVKNRSPPSNVGGPSPVPLHKDPSYDWSLDFRNSPNLESKFLHAVPENIRSAATKYQIDLPTEALQWLDSHVGHYEMFADPNSDQIKRWLDTKTICGMSDEEIDRYFEPEKHLHLCESPRFSCNSRLTPYAGYCFQLRETLPYVLEFPSCDWRL</sequence>
<comment type="caution">
    <text evidence="2">The sequence shown here is derived from an EMBL/GenBank/DDBJ whole genome shotgun (WGS) entry which is preliminary data.</text>
</comment>
<name>A0A9K3PKJ1_9STRA</name>
<dbReference type="OrthoDB" id="78751at2759"/>
<feature type="region of interest" description="Disordered" evidence="1">
    <location>
        <begin position="1"/>
        <end position="28"/>
    </location>
</feature>
<keyword evidence="3" id="KW-1185">Reference proteome</keyword>
<organism evidence="2 3">
    <name type="scientific">Nitzschia inconspicua</name>
    <dbReference type="NCBI Taxonomy" id="303405"/>
    <lineage>
        <taxon>Eukaryota</taxon>
        <taxon>Sar</taxon>
        <taxon>Stramenopiles</taxon>
        <taxon>Ochrophyta</taxon>
        <taxon>Bacillariophyta</taxon>
        <taxon>Bacillariophyceae</taxon>
        <taxon>Bacillariophycidae</taxon>
        <taxon>Bacillariales</taxon>
        <taxon>Bacillariaceae</taxon>
        <taxon>Nitzschia</taxon>
    </lineage>
</organism>
<proteinExistence type="predicted"/>
<evidence type="ECO:0000256" key="1">
    <source>
        <dbReference type="SAM" id="MobiDB-lite"/>
    </source>
</evidence>
<feature type="compositionally biased region" description="Polar residues" evidence="1">
    <location>
        <begin position="1"/>
        <end position="13"/>
    </location>
</feature>
<reference evidence="2" key="2">
    <citation type="submission" date="2021-04" db="EMBL/GenBank/DDBJ databases">
        <authorList>
            <person name="Podell S."/>
        </authorList>
    </citation>
    <scope>NUCLEOTIDE SEQUENCE</scope>
    <source>
        <strain evidence="2">Hildebrandi</strain>
    </source>
</reference>
<evidence type="ECO:0000313" key="3">
    <source>
        <dbReference type="Proteomes" id="UP000693970"/>
    </source>
</evidence>
<accession>A0A9K3PKJ1</accession>
<evidence type="ECO:0000313" key="2">
    <source>
        <dbReference type="EMBL" id="KAG7350563.1"/>
    </source>
</evidence>
<dbReference type="EMBL" id="JAGRRH010000018">
    <property type="protein sequence ID" value="KAG7350563.1"/>
    <property type="molecule type" value="Genomic_DNA"/>
</dbReference>
<protein>
    <submittedName>
        <fullName evidence="2">Uncharacterized protein</fullName>
    </submittedName>
</protein>
<dbReference type="Proteomes" id="UP000693970">
    <property type="component" value="Unassembled WGS sequence"/>
</dbReference>